<feature type="chain" id="PRO_5015329410" description="DUF6533 domain-containing protein" evidence="2">
    <location>
        <begin position="21"/>
        <end position="99"/>
    </location>
</feature>
<feature type="transmembrane region" description="Helical" evidence="1">
    <location>
        <begin position="71"/>
        <end position="90"/>
    </location>
</feature>
<evidence type="ECO:0000259" key="3">
    <source>
        <dbReference type="Pfam" id="PF20151"/>
    </source>
</evidence>
<feature type="domain" description="DUF6533" evidence="3">
    <location>
        <begin position="38"/>
        <end position="83"/>
    </location>
</feature>
<keyword evidence="5" id="KW-1185">Reference proteome</keyword>
<reference evidence="4 5" key="1">
    <citation type="submission" date="2018-02" db="EMBL/GenBank/DDBJ databases">
        <title>Genome sequence of the basidiomycete white-rot fungus Phlebia centrifuga.</title>
        <authorList>
            <person name="Granchi Z."/>
            <person name="Peng M."/>
            <person name="de Vries R.P."/>
            <person name="Hilden K."/>
            <person name="Makela M.R."/>
            <person name="Grigoriev I."/>
            <person name="Riley R."/>
        </authorList>
    </citation>
    <scope>NUCLEOTIDE SEQUENCE [LARGE SCALE GENOMIC DNA]</scope>
    <source>
        <strain evidence="4 5">FBCC195</strain>
    </source>
</reference>
<evidence type="ECO:0000313" key="5">
    <source>
        <dbReference type="Proteomes" id="UP000186601"/>
    </source>
</evidence>
<dbReference type="Pfam" id="PF20151">
    <property type="entry name" value="DUF6533"/>
    <property type="match status" value="1"/>
</dbReference>
<gene>
    <name evidence="4" type="ORF">PHLCEN_2v2972</name>
</gene>
<comment type="caution">
    <text evidence="4">The sequence shown here is derived from an EMBL/GenBank/DDBJ whole genome shotgun (WGS) entry which is preliminary data.</text>
</comment>
<evidence type="ECO:0000313" key="4">
    <source>
        <dbReference type="EMBL" id="PSS28491.1"/>
    </source>
</evidence>
<protein>
    <recommendedName>
        <fullName evidence="3">DUF6533 domain-containing protein</fullName>
    </recommendedName>
</protein>
<sequence>MLTDLIVFFTELALSVMSKASSNSSLIAYYEVIQANSYTDIAMLALAVYEYTITVGREIQLVWKRPKTGSVWLFLATRYLMILSFVPQIIPVASSGLPC</sequence>
<organism evidence="4 5">
    <name type="scientific">Hermanssonia centrifuga</name>
    <dbReference type="NCBI Taxonomy" id="98765"/>
    <lineage>
        <taxon>Eukaryota</taxon>
        <taxon>Fungi</taxon>
        <taxon>Dikarya</taxon>
        <taxon>Basidiomycota</taxon>
        <taxon>Agaricomycotina</taxon>
        <taxon>Agaricomycetes</taxon>
        <taxon>Polyporales</taxon>
        <taxon>Meruliaceae</taxon>
        <taxon>Hermanssonia</taxon>
    </lineage>
</organism>
<evidence type="ECO:0000256" key="2">
    <source>
        <dbReference type="SAM" id="SignalP"/>
    </source>
</evidence>
<dbReference type="InterPro" id="IPR045340">
    <property type="entry name" value="DUF6533"/>
</dbReference>
<feature type="signal peptide" evidence="2">
    <location>
        <begin position="1"/>
        <end position="20"/>
    </location>
</feature>
<dbReference type="EMBL" id="MLYV02000262">
    <property type="protein sequence ID" value="PSS28491.1"/>
    <property type="molecule type" value="Genomic_DNA"/>
</dbReference>
<dbReference type="OrthoDB" id="2803471at2759"/>
<keyword evidence="1" id="KW-0472">Membrane</keyword>
<keyword evidence="1" id="KW-0812">Transmembrane</keyword>
<name>A0A2R6REQ4_9APHY</name>
<keyword evidence="2" id="KW-0732">Signal</keyword>
<dbReference type="AlphaFoldDB" id="A0A2R6REQ4"/>
<dbReference type="Proteomes" id="UP000186601">
    <property type="component" value="Unassembled WGS sequence"/>
</dbReference>
<proteinExistence type="predicted"/>
<keyword evidence="1" id="KW-1133">Transmembrane helix</keyword>
<evidence type="ECO:0000256" key="1">
    <source>
        <dbReference type="SAM" id="Phobius"/>
    </source>
</evidence>
<accession>A0A2R6REQ4</accession>